<dbReference type="PRINTS" id="PR00035">
    <property type="entry name" value="HTHGNTR"/>
</dbReference>
<dbReference type="SUPFAM" id="SSF46785">
    <property type="entry name" value="Winged helix' DNA-binding domain"/>
    <property type="match status" value="1"/>
</dbReference>
<keyword evidence="1" id="KW-0805">Transcription regulation</keyword>
<sequence>MKTEQAEMDGQGGLELVADSVLSRLREGIMAGDLAPGAKISEPEVARRLGVSRAPLREALRRLEERGLVTRTPRLGARVVVLSPEKIQQIFVVREAIEGMAARLAATHITDDEIVRLRAQLEHQRARSSQIGAVQFLTKELDNDFHSTIVEASRNEFLIRALREDYRDLINLCRVHQRHIEARAHRALVEHSRIVDALEERDPDLAELMMRRHVASARKGMQAQAIQLEVPEAAGSRR</sequence>
<keyword evidence="3" id="KW-0804">Transcription</keyword>
<evidence type="ECO:0000313" key="6">
    <source>
        <dbReference type="Proteomes" id="UP000243719"/>
    </source>
</evidence>
<dbReference type="SMART" id="SM00345">
    <property type="entry name" value="HTH_GNTR"/>
    <property type="match status" value="1"/>
</dbReference>
<dbReference type="InterPro" id="IPR011711">
    <property type="entry name" value="GntR_C"/>
</dbReference>
<organism evidence="5 6">
    <name type="scientific">Chitinasiproducens palmae</name>
    <dbReference type="NCBI Taxonomy" id="1770053"/>
    <lineage>
        <taxon>Bacteria</taxon>
        <taxon>Pseudomonadati</taxon>
        <taxon>Pseudomonadota</taxon>
        <taxon>Betaproteobacteria</taxon>
        <taxon>Burkholderiales</taxon>
        <taxon>Burkholderiaceae</taxon>
        <taxon>Chitinasiproducens</taxon>
    </lineage>
</organism>
<protein>
    <submittedName>
        <fullName evidence="5">DNA-binding transcriptional regulator, GntR family</fullName>
    </submittedName>
</protein>
<evidence type="ECO:0000256" key="2">
    <source>
        <dbReference type="ARBA" id="ARBA00023125"/>
    </source>
</evidence>
<dbReference type="SUPFAM" id="SSF48008">
    <property type="entry name" value="GntR ligand-binding domain-like"/>
    <property type="match status" value="1"/>
</dbReference>
<proteinExistence type="predicted"/>
<dbReference type="SMART" id="SM00895">
    <property type="entry name" value="FCD"/>
    <property type="match status" value="1"/>
</dbReference>
<keyword evidence="6" id="KW-1185">Reference proteome</keyword>
<dbReference type="PANTHER" id="PTHR43537">
    <property type="entry name" value="TRANSCRIPTIONAL REGULATOR, GNTR FAMILY"/>
    <property type="match status" value="1"/>
</dbReference>
<dbReference type="Proteomes" id="UP000243719">
    <property type="component" value="Unassembled WGS sequence"/>
</dbReference>
<evidence type="ECO:0000259" key="4">
    <source>
        <dbReference type="PROSITE" id="PS50949"/>
    </source>
</evidence>
<dbReference type="CDD" id="cd07377">
    <property type="entry name" value="WHTH_GntR"/>
    <property type="match status" value="1"/>
</dbReference>
<dbReference type="GO" id="GO:0003700">
    <property type="term" value="F:DNA-binding transcription factor activity"/>
    <property type="evidence" value="ECO:0007669"/>
    <property type="project" value="InterPro"/>
</dbReference>
<dbReference type="Pfam" id="PF07729">
    <property type="entry name" value="FCD"/>
    <property type="match status" value="1"/>
</dbReference>
<dbReference type="InterPro" id="IPR036390">
    <property type="entry name" value="WH_DNA-bd_sf"/>
</dbReference>
<dbReference type="PROSITE" id="PS50949">
    <property type="entry name" value="HTH_GNTR"/>
    <property type="match status" value="1"/>
</dbReference>
<evidence type="ECO:0000313" key="5">
    <source>
        <dbReference type="EMBL" id="SDV48728.1"/>
    </source>
</evidence>
<dbReference type="GO" id="GO:0043565">
    <property type="term" value="F:sequence-specific DNA binding"/>
    <property type="evidence" value="ECO:0007669"/>
    <property type="project" value="InterPro"/>
</dbReference>
<dbReference type="STRING" id="1770053.SAMN05216551_10618"/>
<dbReference type="EMBL" id="FNLO01000006">
    <property type="protein sequence ID" value="SDV48728.1"/>
    <property type="molecule type" value="Genomic_DNA"/>
</dbReference>
<evidence type="ECO:0000256" key="3">
    <source>
        <dbReference type="ARBA" id="ARBA00023163"/>
    </source>
</evidence>
<dbReference type="Gene3D" id="1.10.10.10">
    <property type="entry name" value="Winged helix-like DNA-binding domain superfamily/Winged helix DNA-binding domain"/>
    <property type="match status" value="1"/>
</dbReference>
<dbReference type="InterPro" id="IPR000524">
    <property type="entry name" value="Tscrpt_reg_HTH_GntR"/>
</dbReference>
<evidence type="ECO:0000256" key="1">
    <source>
        <dbReference type="ARBA" id="ARBA00023015"/>
    </source>
</evidence>
<dbReference type="InterPro" id="IPR008920">
    <property type="entry name" value="TF_FadR/GntR_C"/>
</dbReference>
<dbReference type="Pfam" id="PF00392">
    <property type="entry name" value="GntR"/>
    <property type="match status" value="1"/>
</dbReference>
<dbReference type="AlphaFoldDB" id="A0A1H2PPL7"/>
<dbReference type="PRINTS" id="PR00033">
    <property type="entry name" value="HTHASNC"/>
</dbReference>
<dbReference type="RefSeq" id="WP_170845118.1">
    <property type="nucleotide sequence ID" value="NZ_FNLO01000006.1"/>
</dbReference>
<accession>A0A1H2PPL7</accession>
<dbReference type="InterPro" id="IPR000485">
    <property type="entry name" value="AsnC-type_HTH_dom"/>
</dbReference>
<gene>
    <name evidence="5" type="ORF">SAMN05216551_10618</name>
</gene>
<name>A0A1H2PPL7_9BURK</name>
<dbReference type="PANTHER" id="PTHR43537:SF49">
    <property type="entry name" value="TRANSCRIPTIONAL REGULATORY PROTEIN"/>
    <property type="match status" value="1"/>
</dbReference>
<dbReference type="InterPro" id="IPR036388">
    <property type="entry name" value="WH-like_DNA-bd_sf"/>
</dbReference>
<feature type="domain" description="HTH gntR-type" evidence="4">
    <location>
        <begin position="15"/>
        <end position="82"/>
    </location>
</feature>
<reference evidence="6" key="1">
    <citation type="submission" date="2016-09" db="EMBL/GenBank/DDBJ databases">
        <authorList>
            <person name="Varghese N."/>
            <person name="Submissions S."/>
        </authorList>
    </citation>
    <scope>NUCLEOTIDE SEQUENCE [LARGE SCALE GENOMIC DNA]</scope>
    <source>
        <strain evidence="6">JS23</strain>
    </source>
</reference>
<dbReference type="Gene3D" id="1.20.120.530">
    <property type="entry name" value="GntR ligand-binding domain-like"/>
    <property type="match status" value="1"/>
</dbReference>
<keyword evidence="2 5" id="KW-0238">DNA-binding</keyword>